<dbReference type="InterPro" id="IPR051600">
    <property type="entry name" value="Beta-PGM-like"/>
</dbReference>
<comment type="caution">
    <text evidence="8">The sequence shown here is derived from an EMBL/GenBank/DDBJ whole genome shotgun (WGS) entry which is preliminary data.</text>
</comment>
<dbReference type="EMBL" id="LZDS01000028">
    <property type="protein sequence ID" value="OBX27677.1"/>
    <property type="molecule type" value="Genomic_DNA"/>
</dbReference>
<dbReference type="InterPro" id="IPR036412">
    <property type="entry name" value="HAD-like_sf"/>
</dbReference>
<evidence type="ECO:0000256" key="3">
    <source>
        <dbReference type="ARBA" id="ARBA00022723"/>
    </source>
</evidence>
<accession>A0A1A7RAD8</accession>
<evidence type="ECO:0000259" key="7">
    <source>
        <dbReference type="Pfam" id="PF08125"/>
    </source>
</evidence>
<proteinExistence type="inferred from homology"/>
<dbReference type="InterPro" id="IPR013328">
    <property type="entry name" value="6PGD_dom2"/>
</dbReference>
<dbReference type="CDD" id="cd07505">
    <property type="entry name" value="HAD_BPGM-like"/>
    <property type="match status" value="1"/>
</dbReference>
<dbReference type="Pfam" id="PF08125">
    <property type="entry name" value="Mannitol_dh_C"/>
    <property type="match status" value="1"/>
</dbReference>
<dbReference type="SFLD" id="SFLDS00003">
    <property type="entry name" value="Haloacid_Dehalogenase"/>
    <property type="match status" value="1"/>
</dbReference>
<comment type="similarity">
    <text evidence="2">Belongs to the HAD-like hydrolase superfamily. CbbY/CbbZ/Gph/YieH family.</text>
</comment>
<dbReference type="PANTHER" id="PTHR46193">
    <property type="entry name" value="6-PHOSPHOGLUCONATE PHOSPHATASE"/>
    <property type="match status" value="1"/>
</dbReference>
<name>A0A1A7RAD8_9GAMM</name>
<dbReference type="Proteomes" id="UP000185753">
    <property type="component" value="Unassembled WGS sequence"/>
</dbReference>
<dbReference type="PANTHER" id="PTHR46193:SF18">
    <property type="entry name" value="HEXITOL PHOSPHATASE B"/>
    <property type="match status" value="1"/>
</dbReference>
<dbReference type="InterPro" id="IPR023198">
    <property type="entry name" value="PGP-like_dom2"/>
</dbReference>
<dbReference type="OrthoDB" id="9800058at2"/>
<dbReference type="RefSeq" id="WP_067766420.1">
    <property type="nucleotide sequence ID" value="NZ_LZDS01000028.1"/>
</dbReference>
<dbReference type="PRINTS" id="PR00413">
    <property type="entry name" value="HADHALOGNASE"/>
</dbReference>
<dbReference type="Gene3D" id="1.10.1040.10">
    <property type="entry name" value="N-(1-d-carboxylethyl)-l-norvaline Dehydrogenase, domain 2"/>
    <property type="match status" value="1"/>
</dbReference>
<organism evidence="8 9">
    <name type="scientific">Acinetobacter gandensis</name>
    <dbReference type="NCBI Taxonomy" id="1443941"/>
    <lineage>
        <taxon>Bacteria</taxon>
        <taxon>Pseudomonadati</taxon>
        <taxon>Pseudomonadota</taxon>
        <taxon>Gammaproteobacteria</taxon>
        <taxon>Moraxellales</taxon>
        <taxon>Moraxellaceae</taxon>
        <taxon>Acinetobacter</taxon>
    </lineage>
</organism>
<gene>
    <name evidence="8" type="ORF">A9J31_08295</name>
</gene>
<protein>
    <submittedName>
        <fullName evidence="8">Haloacid dehalogenase</fullName>
    </submittedName>
</protein>
<dbReference type="NCBIfam" id="NF046057">
    <property type="entry name" value="bifunc_MtlD"/>
    <property type="match status" value="1"/>
</dbReference>
<dbReference type="NCBIfam" id="TIGR01509">
    <property type="entry name" value="HAD-SF-IA-v3"/>
    <property type="match status" value="1"/>
</dbReference>
<dbReference type="Gene3D" id="3.40.50.1000">
    <property type="entry name" value="HAD superfamily/HAD-like"/>
    <property type="match status" value="1"/>
</dbReference>
<dbReference type="Gene3D" id="1.10.150.240">
    <property type="entry name" value="Putative phosphatase, domain 2"/>
    <property type="match status" value="1"/>
</dbReference>
<dbReference type="GO" id="GO:0046872">
    <property type="term" value="F:metal ion binding"/>
    <property type="evidence" value="ECO:0007669"/>
    <property type="project" value="UniProtKB-KW"/>
</dbReference>
<keyword evidence="3" id="KW-0479">Metal-binding</keyword>
<evidence type="ECO:0000313" key="9">
    <source>
        <dbReference type="Proteomes" id="UP000185753"/>
    </source>
</evidence>
<dbReference type="InterPro" id="IPR023214">
    <property type="entry name" value="HAD_sf"/>
</dbReference>
<evidence type="ECO:0000256" key="6">
    <source>
        <dbReference type="ARBA" id="ARBA00023277"/>
    </source>
</evidence>
<keyword evidence="4" id="KW-0460">Magnesium</keyword>
<sequence>MLKFNNDLVLGAIFDMDGTMFDTERLRFQTLKQASLELTGVEFSESYLINCLGLSAQSAHRLAQEEYDENIPYAEIRKRADELELESVRKYGVPIKKGLVQVLERLRKSGLRMAVATSSRRAIAEEYLINANVYKFFDVLVCGDEVEQGKPHPEIFMRAAQKLNLKTSECLMFEDSENGVTSAYDAGGITMLFKDIKTPNENMLSKAHYYYECMYDCLLELDPFTAHLEMPKVQEAFPQTLNQLTVGIHGFGAIGGGYLAQILSHWDGYTRPKKIYASTRNPLYRSAVNAFGTYCIRYGQLSYDERIENMEVIDAENIQQMQDMYTQSSLVAICLPEKAIAEEAKTIAQGLYARHIAHDEKAIEPLTLLIILNKVGAKQLLIQHLSQALEDLAGQDVADQIMRHHYFCDTVVNRMVSKLTDQNLYRQLRIKYNIFKQFQLDEVEADDQIEIEDATRLNPEQERQATLYVEDMRRNFHPSHILQSMDLILFNAESDMPIYVENNSPLLEKMRQMILVDDIDEIQLIKNRLWNGVHAMLAWKAVSSGHQTIGVALADPQVKQFMKVLLTEVQSGLTQSIAHHAQDLSRLTQSFIDSCEHAYKDPSARVARDPLRKLSVNERVLGSLKTNLQYELNTCHLEQGIVLGMVYAVQVEGLSTEQVTEYIQIQFAKMFIALRGERQTEIQRIEQDVINAFQHAIQHDLKPKNAANNSSKSVKQEQIAQFV</sequence>
<dbReference type="STRING" id="1443941.A9J31_08295"/>
<dbReference type="InterPro" id="IPR006439">
    <property type="entry name" value="HAD-SF_hydro_IA"/>
</dbReference>
<dbReference type="SUPFAM" id="SSF56784">
    <property type="entry name" value="HAD-like"/>
    <property type="match status" value="1"/>
</dbReference>
<reference evidence="9" key="1">
    <citation type="submission" date="2016-06" db="EMBL/GenBank/DDBJ databases">
        <authorList>
            <person name="Radolfova-Krizova L."/>
            <person name="Nemec A."/>
        </authorList>
    </citation>
    <scope>NUCLEOTIDE SEQUENCE [LARGE SCALE GENOMIC DNA]</scope>
    <source>
        <strain evidence="9">ANC 4275</strain>
    </source>
</reference>
<evidence type="ECO:0000313" key="8">
    <source>
        <dbReference type="EMBL" id="OBX27677.1"/>
    </source>
</evidence>
<dbReference type="AlphaFoldDB" id="A0A1A7RAD8"/>
<dbReference type="InterPro" id="IPR013118">
    <property type="entry name" value="Mannitol_DH_C"/>
</dbReference>
<feature type="domain" description="Mannitol dehydrogenase C-terminal" evidence="7">
    <location>
        <begin position="522"/>
        <end position="655"/>
    </location>
</feature>
<dbReference type="SUPFAM" id="SSF48179">
    <property type="entry name" value="6-phosphogluconate dehydrogenase C-terminal domain-like"/>
    <property type="match status" value="1"/>
</dbReference>
<comment type="cofactor">
    <cofactor evidence="1">
        <name>Mg(2+)</name>
        <dbReference type="ChEBI" id="CHEBI:18420"/>
    </cofactor>
</comment>
<dbReference type="SFLD" id="SFLDG01129">
    <property type="entry name" value="C1.5:_HAD__Beta-PGM__Phosphata"/>
    <property type="match status" value="1"/>
</dbReference>
<dbReference type="GO" id="GO:0016491">
    <property type="term" value="F:oxidoreductase activity"/>
    <property type="evidence" value="ECO:0007669"/>
    <property type="project" value="UniProtKB-KW"/>
</dbReference>
<evidence type="ECO:0000256" key="5">
    <source>
        <dbReference type="ARBA" id="ARBA00023002"/>
    </source>
</evidence>
<keyword evidence="6" id="KW-0119">Carbohydrate metabolism</keyword>
<keyword evidence="5" id="KW-0560">Oxidoreductase</keyword>
<dbReference type="Gene3D" id="3.40.50.720">
    <property type="entry name" value="NAD(P)-binding Rossmann-like Domain"/>
    <property type="match status" value="1"/>
</dbReference>
<keyword evidence="9" id="KW-1185">Reference proteome</keyword>
<evidence type="ECO:0000256" key="2">
    <source>
        <dbReference type="ARBA" id="ARBA00006171"/>
    </source>
</evidence>
<evidence type="ECO:0000256" key="4">
    <source>
        <dbReference type="ARBA" id="ARBA00022842"/>
    </source>
</evidence>
<dbReference type="InterPro" id="IPR008927">
    <property type="entry name" value="6-PGluconate_DH-like_C_sf"/>
</dbReference>
<dbReference type="Pfam" id="PF13419">
    <property type="entry name" value="HAD_2"/>
    <property type="match status" value="1"/>
</dbReference>
<evidence type="ECO:0000256" key="1">
    <source>
        <dbReference type="ARBA" id="ARBA00001946"/>
    </source>
</evidence>
<dbReference type="InterPro" id="IPR041492">
    <property type="entry name" value="HAD_2"/>
</dbReference>